<dbReference type="Gramene" id="C.cajan_47738.t">
    <property type="protein sequence ID" value="C.cajan_47738.t.cds1"/>
    <property type="gene ID" value="C.cajan_47738"/>
</dbReference>
<sequence length="115" mass="13078">MICCPHDIELLEHVGVLVNESEKSNEDLLKLFHTICEGVEHMDSSYSEDCAKLNKYTTTSLLTMLKNWPIVIWHHSILIKEHIPTVWKLIGVLAATVLLGLKVAQTYYAAHSHKK</sequence>
<reference evidence="1" key="1">
    <citation type="journal article" date="2012" name="Nat. Biotechnol.">
        <title>Draft genome sequence of pigeonpea (Cajanus cajan), an orphan legume crop of resource-poor farmers.</title>
        <authorList>
            <person name="Varshney R.K."/>
            <person name="Chen W."/>
            <person name="Li Y."/>
            <person name="Bharti A.K."/>
            <person name="Saxena R.K."/>
            <person name="Schlueter J.A."/>
            <person name="Donoghue M.T."/>
            <person name="Azam S."/>
            <person name="Fan G."/>
            <person name="Whaley A.M."/>
            <person name="Farmer A.D."/>
            <person name="Sheridan J."/>
            <person name="Iwata A."/>
            <person name="Tuteja R."/>
            <person name="Penmetsa R.V."/>
            <person name="Wu W."/>
            <person name="Upadhyaya H.D."/>
            <person name="Yang S.P."/>
            <person name="Shah T."/>
            <person name="Saxena K.B."/>
            <person name="Michael T."/>
            <person name="McCombie W.R."/>
            <person name="Yang B."/>
            <person name="Zhang G."/>
            <person name="Yang H."/>
            <person name="Wang J."/>
            <person name="Spillane C."/>
            <person name="Cook D.R."/>
            <person name="May G.D."/>
            <person name="Xu X."/>
            <person name="Jackson S.A."/>
        </authorList>
    </citation>
    <scope>NUCLEOTIDE SEQUENCE [LARGE SCALE GENOMIC DNA]</scope>
</reference>
<organism evidence="1 2">
    <name type="scientific">Cajanus cajan</name>
    <name type="common">Pigeon pea</name>
    <name type="synonym">Cajanus indicus</name>
    <dbReference type="NCBI Taxonomy" id="3821"/>
    <lineage>
        <taxon>Eukaryota</taxon>
        <taxon>Viridiplantae</taxon>
        <taxon>Streptophyta</taxon>
        <taxon>Embryophyta</taxon>
        <taxon>Tracheophyta</taxon>
        <taxon>Spermatophyta</taxon>
        <taxon>Magnoliopsida</taxon>
        <taxon>eudicotyledons</taxon>
        <taxon>Gunneridae</taxon>
        <taxon>Pentapetalae</taxon>
        <taxon>rosids</taxon>
        <taxon>fabids</taxon>
        <taxon>Fabales</taxon>
        <taxon>Fabaceae</taxon>
        <taxon>Papilionoideae</taxon>
        <taxon>50 kb inversion clade</taxon>
        <taxon>NPAAA clade</taxon>
        <taxon>indigoferoid/millettioid clade</taxon>
        <taxon>Phaseoleae</taxon>
        <taxon>Cajanus</taxon>
    </lineage>
</organism>
<accession>A0A151UFN4</accession>
<dbReference type="InterPro" id="IPR004158">
    <property type="entry name" value="DUF247_pln"/>
</dbReference>
<name>A0A151UFN4_CAJCA</name>
<dbReference type="Proteomes" id="UP000075243">
    <property type="component" value="Unassembled WGS sequence"/>
</dbReference>
<keyword evidence="2" id="KW-1185">Reference proteome</keyword>
<gene>
    <name evidence="1" type="ORF">KK1_050184</name>
</gene>
<dbReference type="AlphaFoldDB" id="A0A151UFN4"/>
<dbReference type="EMBL" id="AGCT01042281">
    <property type="protein sequence ID" value="KYP78115.1"/>
    <property type="molecule type" value="Genomic_DNA"/>
</dbReference>
<protein>
    <submittedName>
        <fullName evidence="1">Uncharacterized protein</fullName>
    </submittedName>
</protein>
<proteinExistence type="predicted"/>
<dbReference type="PANTHER" id="PTHR31170:SF25">
    <property type="entry name" value="BNAA09G04570D PROTEIN"/>
    <property type="match status" value="1"/>
</dbReference>
<evidence type="ECO:0000313" key="2">
    <source>
        <dbReference type="Proteomes" id="UP000075243"/>
    </source>
</evidence>
<dbReference type="Pfam" id="PF03140">
    <property type="entry name" value="DUF247"/>
    <property type="match status" value="1"/>
</dbReference>
<dbReference type="PANTHER" id="PTHR31170">
    <property type="entry name" value="BNAC04G53230D PROTEIN"/>
    <property type="match status" value="1"/>
</dbReference>
<evidence type="ECO:0000313" key="1">
    <source>
        <dbReference type="EMBL" id="KYP78115.1"/>
    </source>
</evidence>
<comment type="caution">
    <text evidence="1">The sequence shown here is derived from an EMBL/GenBank/DDBJ whole genome shotgun (WGS) entry which is preliminary data.</text>
</comment>